<dbReference type="InterPro" id="IPR050425">
    <property type="entry name" value="NAD(P)_dehydrat-like"/>
</dbReference>
<sequence>MAPTGRRLKQGDWVLVTGANGYIGSHVADVLLEEGYNVRGTVRAEKPWLNKLFDDKYGKGRFETVLVPVLDAPGAYDEAVKGVAGVLHVATHINWSGDANDVIPHVVEGSVNILKAAAKEPSVKSVVHTSSSTAAGVPVPNKKEVIDENSWNDAAVQAAWAQSAPEHERPYVVYAASKTEGERESWKWYKENKPQFAFNSVLPNYNTGPILAPEIPGSTGAWALNLLKGDDMAVKMFPAQWYVDVKDDARLHVAALLDPQVESERLFAYAGPFNWTDVVGILHKLRPDNEKIPKAPENEGRDVTDIKPSKRAEQVIKDFFGVPGWTSLEDSLAAGIASGRYD</sequence>
<keyword evidence="1" id="KW-0560">Oxidoreductase</keyword>
<protein>
    <recommendedName>
        <fullName evidence="3">NAD-dependent epimerase/dehydratase domain-containing protein</fullName>
    </recommendedName>
</protein>
<name>A0ABR0JAZ1_9EURO</name>
<accession>A0ABR0JAZ1</accession>
<evidence type="ECO:0000259" key="3">
    <source>
        <dbReference type="Pfam" id="PF01370"/>
    </source>
</evidence>
<feature type="domain" description="NAD-dependent epimerase/dehydratase" evidence="3">
    <location>
        <begin position="14"/>
        <end position="260"/>
    </location>
</feature>
<evidence type="ECO:0000256" key="2">
    <source>
        <dbReference type="ARBA" id="ARBA00023445"/>
    </source>
</evidence>
<dbReference type="EMBL" id="JAVRRF010000011">
    <property type="protein sequence ID" value="KAK5060493.1"/>
    <property type="molecule type" value="Genomic_DNA"/>
</dbReference>
<reference evidence="4 5" key="1">
    <citation type="submission" date="2023-08" db="EMBL/GenBank/DDBJ databases">
        <title>Black Yeasts Isolated from many extreme environments.</title>
        <authorList>
            <person name="Coleine C."/>
            <person name="Stajich J.E."/>
            <person name="Selbmann L."/>
        </authorList>
    </citation>
    <scope>NUCLEOTIDE SEQUENCE [LARGE SCALE GENOMIC DNA]</scope>
    <source>
        <strain evidence="4 5">CCFEE 6328</strain>
    </source>
</reference>
<comment type="similarity">
    <text evidence="2">Belongs to the NAD(P)-dependent epimerase/dehydratase family. Dihydroflavonol-4-reductase subfamily.</text>
</comment>
<dbReference type="SUPFAM" id="SSF51735">
    <property type="entry name" value="NAD(P)-binding Rossmann-fold domains"/>
    <property type="match status" value="1"/>
</dbReference>
<comment type="caution">
    <text evidence="4">The sequence shown here is derived from an EMBL/GenBank/DDBJ whole genome shotgun (WGS) entry which is preliminary data.</text>
</comment>
<dbReference type="Pfam" id="PF01370">
    <property type="entry name" value="Epimerase"/>
    <property type="match status" value="1"/>
</dbReference>
<evidence type="ECO:0000256" key="1">
    <source>
        <dbReference type="ARBA" id="ARBA00023002"/>
    </source>
</evidence>
<keyword evidence="5" id="KW-1185">Reference proteome</keyword>
<organism evidence="4 5">
    <name type="scientific">Exophiala sideris</name>
    <dbReference type="NCBI Taxonomy" id="1016849"/>
    <lineage>
        <taxon>Eukaryota</taxon>
        <taxon>Fungi</taxon>
        <taxon>Dikarya</taxon>
        <taxon>Ascomycota</taxon>
        <taxon>Pezizomycotina</taxon>
        <taxon>Eurotiomycetes</taxon>
        <taxon>Chaetothyriomycetidae</taxon>
        <taxon>Chaetothyriales</taxon>
        <taxon>Herpotrichiellaceae</taxon>
        <taxon>Exophiala</taxon>
    </lineage>
</organism>
<proteinExistence type="inferred from homology"/>
<dbReference type="PANTHER" id="PTHR10366">
    <property type="entry name" value="NAD DEPENDENT EPIMERASE/DEHYDRATASE"/>
    <property type="match status" value="1"/>
</dbReference>
<dbReference type="InterPro" id="IPR036291">
    <property type="entry name" value="NAD(P)-bd_dom_sf"/>
</dbReference>
<evidence type="ECO:0000313" key="5">
    <source>
        <dbReference type="Proteomes" id="UP001345691"/>
    </source>
</evidence>
<evidence type="ECO:0000313" key="4">
    <source>
        <dbReference type="EMBL" id="KAK5060493.1"/>
    </source>
</evidence>
<gene>
    <name evidence="4" type="ORF">LTR69_005810</name>
</gene>
<dbReference type="InterPro" id="IPR001509">
    <property type="entry name" value="Epimerase_deHydtase"/>
</dbReference>
<dbReference type="Proteomes" id="UP001345691">
    <property type="component" value="Unassembled WGS sequence"/>
</dbReference>
<dbReference type="PANTHER" id="PTHR10366:SF562">
    <property type="entry name" value="ALDEHYDE REDUCTASE II (AFU_ORTHOLOGUE AFUA_1G11360)"/>
    <property type="match status" value="1"/>
</dbReference>
<dbReference type="Gene3D" id="3.40.50.720">
    <property type="entry name" value="NAD(P)-binding Rossmann-like Domain"/>
    <property type="match status" value="1"/>
</dbReference>